<evidence type="ECO:0000313" key="3">
    <source>
        <dbReference type="Proteomes" id="UP001648503"/>
    </source>
</evidence>
<sequence>MLSNTPRKLSSHQDSSSMSSILSNDGGNGNGRSPRSGQSSSQGIAHSSYTDSNAGVAAMKSSRQNTGGSGIYSPYSTNMATTGGVSTDRLSHTQDKSHRASSPYGNDNTAPLNPSPGKYIYRNQSNVFNYNEPLAAHDGRRDSTDSSRSTPRKDPMASDIFFGGNTSAINASAAQTPRYGNYVPSPQTASRRTTPGNQSSQPHSQSTLHRQTPPPLPSSAFNALYASNTNDNGSDDYRQPSYDRDQESDAALVDRFESFSTKDTANQAHHYRTSPHSSDMQNSNVANTHSPTFSRGQSHAHHHQRSSIFNDVAPAAPVRGSRRHFHDDKSSSDIFHKVGDSNAAPPPSPPVGRRSKQDSQQHLAYEPSWSPKGEYNKSTSFSNIFGGASGKTDPEMTRNAVAVAADYDAASSADLPASRNSKINYSDRVGGLSSSDLNRDTRGKGRRLVQTQSIGSQIWH</sequence>
<feature type="compositionally biased region" description="Polar residues" evidence="1">
    <location>
        <begin position="274"/>
        <end position="297"/>
    </location>
</feature>
<comment type="caution">
    <text evidence="2">The sequence shown here is derived from an EMBL/GenBank/DDBJ whole genome shotgun (WGS) entry which is preliminary data.</text>
</comment>
<organism evidence="2 3">
    <name type="scientific">Batrachochytrium salamandrivorans</name>
    <dbReference type="NCBI Taxonomy" id="1357716"/>
    <lineage>
        <taxon>Eukaryota</taxon>
        <taxon>Fungi</taxon>
        <taxon>Fungi incertae sedis</taxon>
        <taxon>Chytridiomycota</taxon>
        <taxon>Chytridiomycota incertae sedis</taxon>
        <taxon>Chytridiomycetes</taxon>
        <taxon>Rhizophydiales</taxon>
        <taxon>Rhizophydiales incertae sedis</taxon>
        <taxon>Batrachochytrium</taxon>
    </lineage>
</organism>
<keyword evidence="3" id="KW-1185">Reference proteome</keyword>
<evidence type="ECO:0000313" key="2">
    <source>
        <dbReference type="EMBL" id="KAH6586460.1"/>
    </source>
</evidence>
<reference evidence="2 3" key="1">
    <citation type="submission" date="2021-02" db="EMBL/GenBank/DDBJ databases">
        <title>Variation within the Batrachochytrium salamandrivorans European outbreak.</title>
        <authorList>
            <person name="Kelly M."/>
            <person name="Pasmans F."/>
            <person name="Shea T.P."/>
            <person name="Munoz J.F."/>
            <person name="Carranza S."/>
            <person name="Cuomo C.A."/>
            <person name="Martel A."/>
        </authorList>
    </citation>
    <scope>NUCLEOTIDE SEQUENCE [LARGE SCALE GENOMIC DNA]</scope>
    <source>
        <strain evidence="2 3">AMFP18/2</strain>
    </source>
</reference>
<accession>A0ABQ8EWL9</accession>
<feature type="compositionally biased region" description="Polar residues" evidence="1">
    <location>
        <begin position="184"/>
        <end position="210"/>
    </location>
</feature>
<feature type="compositionally biased region" description="Polar residues" evidence="1">
    <location>
        <begin position="103"/>
        <end position="112"/>
    </location>
</feature>
<feature type="region of interest" description="Disordered" evidence="1">
    <location>
        <begin position="431"/>
        <end position="460"/>
    </location>
</feature>
<feature type="compositionally biased region" description="Polar residues" evidence="1">
    <location>
        <begin position="258"/>
        <end position="267"/>
    </location>
</feature>
<evidence type="ECO:0000256" key="1">
    <source>
        <dbReference type="SAM" id="MobiDB-lite"/>
    </source>
</evidence>
<feature type="region of interest" description="Disordered" evidence="1">
    <location>
        <begin position="1"/>
        <end position="372"/>
    </location>
</feature>
<feature type="compositionally biased region" description="Basic and acidic residues" evidence="1">
    <location>
        <begin position="325"/>
        <end position="339"/>
    </location>
</feature>
<feature type="compositionally biased region" description="Polar residues" evidence="1">
    <location>
        <begin position="164"/>
        <end position="175"/>
    </location>
</feature>
<feature type="compositionally biased region" description="Polar residues" evidence="1">
    <location>
        <begin position="44"/>
        <end position="53"/>
    </location>
</feature>
<feature type="compositionally biased region" description="Polar residues" evidence="1">
    <location>
        <begin position="219"/>
        <end position="232"/>
    </location>
</feature>
<dbReference type="EMBL" id="JAFCIX010000573">
    <property type="protein sequence ID" value="KAH6586460.1"/>
    <property type="molecule type" value="Genomic_DNA"/>
</dbReference>
<feature type="compositionally biased region" description="Basic and acidic residues" evidence="1">
    <location>
        <begin position="89"/>
        <end position="98"/>
    </location>
</feature>
<name>A0ABQ8EWL9_9FUNG</name>
<feature type="compositionally biased region" description="Basic and acidic residues" evidence="1">
    <location>
        <begin position="235"/>
        <end position="257"/>
    </location>
</feature>
<dbReference type="Proteomes" id="UP001648503">
    <property type="component" value="Unassembled WGS sequence"/>
</dbReference>
<feature type="compositionally biased region" description="Polar residues" evidence="1">
    <location>
        <begin position="74"/>
        <end position="85"/>
    </location>
</feature>
<protein>
    <submittedName>
        <fullName evidence="2">Uncharacterized protein</fullName>
    </submittedName>
</protein>
<feature type="compositionally biased region" description="Basic and acidic residues" evidence="1">
    <location>
        <begin position="135"/>
        <end position="156"/>
    </location>
</feature>
<gene>
    <name evidence="2" type="ORF">BASA50_000415</name>
</gene>
<feature type="compositionally biased region" description="Low complexity" evidence="1">
    <location>
        <begin position="12"/>
        <end position="43"/>
    </location>
</feature>
<proteinExistence type="predicted"/>
<feature type="compositionally biased region" description="Polar residues" evidence="1">
    <location>
        <begin position="449"/>
        <end position="460"/>
    </location>
</feature>